<evidence type="ECO:0000313" key="1">
    <source>
        <dbReference type="Ensembl" id="ENSSSCP00025020896.1"/>
    </source>
</evidence>
<sequence length="82" mass="9668">MNNKCWRGCGERGTLLRFWWECNLVQSLWRTVWKVLKKLNIKLPYDPAIPLLGIYPEKTIIRKDTCTSMFTAALFSQDMEVT</sequence>
<reference evidence="1" key="1">
    <citation type="submission" date="2025-08" db="UniProtKB">
        <authorList>
            <consortium name="Ensembl"/>
        </authorList>
    </citation>
    <scope>IDENTIFICATION</scope>
</reference>
<dbReference type="Ensembl" id="ENSSSCT00025048808.1">
    <property type="protein sequence ID" value="ENSSSCP00025020896.1"/>
    <property type="gene ID" value="ENSSSCG00025035817.1"/>
</dbReference>
<dbReference type="AlphaFoldDB" id="A0A8D0UQ75"/>
<proteinExistence type="predicted"/>
<organism evidence="1 2">
    <name type="scientific">Sus scrofa</name>
    <name type="common">Pig</name>
    <dbReference type="NCBI Taxonomy" id="9823"/>
    <lineage>
        <taxon>Eukaryota</taxon>
        <taxon>Metazoa</taxon>
        <taxon>Chordata</taxon>
        <taxon>Craniata</taxon>
        <taxon>Vertebrata</taxon>
        <taxon>Euteleostomi</taxon>
        <taxon>Mammalia</taxon>
        <taxon>Eutheria</taxon>
        <taxon>Laurasiatheria</taxon>
        <taxon>Artiodactyla</taxon>
        <taxon>Suina</taxon>
        <taxon>Suidae</taxon>
        <taxon>Sus</taxon>
    </lineage>
</organism>
<protein>
    <submittedName>
        <fullName evidence="1">Uncharacterized protein</fullName>
    </submittedName>
</protein>
<accession>A0A8D0UQ75</accession>
<name>A0A8D0UQ75_PIG</name>
<dbReference type="Proteomes" id="UP000694727">
    <property type="component" value="Unplaced"/>
</dbReference>
<evidence type="ECO:0000313" key="2">
    <source>
        <dbReference type="Proteomes" id="UP000694727"/>
    </source>
</evidence>